<dbReference type="SMART" id="SM00530">
    <property type="entry name" value="HTH_XRE"/>
    <property type="match status" value="1"/>
</dbReference>
<protein>
    <submittedName>
        <fullName evidence="4">Helix-turn-helix domain-containing protein</fullName>
    </submittedName>
</protein>
<organism evidence="4">
    <name type="scientific">Dissulfuribacter thermophilus</name>
    <dbReference type="NCBI Taxonomy" id="1156395"/>
    <lineage>
        <taxon>Bacteria</taxon>
        <taxon>Pseudomonadati</taxon>
        <taxon>Thermodesulfobacteriota</taxon>
        <taxon>Dissulfuribacteria</taxon>
        <taxon>Dissulfuribacterales</taxon>
        <taxon>Dissulfuribacteraceae</taxon>
        <taxon>Dissulfuribacter</taxon>
    </lineage>
</organism>
<dbReference type="Gene3D" id="1.10.260.40">
    <property type="entry name" value="lambda repressor-like DNA-binding domains"/>
    <property type="match status" value="1"/>
</dbReference>
<feature type="transmembrane region" description="Helical" evidence="2">
    <location>
        <begin position="101"/>
        <end position="119"/>
    </location>
</feature>
<comment type="caution">
    <text evidence="4">The sequence shown here is derived from an EMBL/GenBank/DDBJ whole genome shotgun (WGS) entry which is preliminary data.</text>
</comment>
<proteinExistence type="predicted"/>
<dbReference type="Pfam" id="PF13413">
    <property type="entry name" value="HTH_25"/>
    <property type="match status" value="1"/>
</dbReference>
<keyword evidence="2" id="KW-1133">Transmembrane helix</keyword>
<accession>A0A7V2SW52</accession>
<dbReference type="CDD" id="cd00093">
    <property type="entry name" value="HTH_XRE"/>
    <property type="match status" value="1"/>
</dbReference>
<dbReference type="Proteomes" id="UP000885797">
    <property type="component" value="Unassembled WGS sequence"/>
</dbReference>
<feature type="domain" description="HTH cro/C1-type" evidence="3">
    <location>
        <begin position="10"/>
        <end position="42"/>
    </location>
</feature>
<dbReference type="PANTHER" id="PTHR34475">
    <property type="match status" value="1"/>
</dbReference>
<dbReference type="PROSITE" id="PS50943">
    <property type="entry name" value="HTH_CROC1"/>
    <property type="match status" value="1"/>
</dbReference>
<dbReference type="InterPro" id="IPR001387">
    <property type="entry name" value="Cro/C1-type_HTH"/>
</dbReference>
<dbReference type="EMBL" id="DRND01000333">
    <property type="protein sequence ID" value="HFC47062.1"/>
    <property type="molecule type" value="Genomic_DNA"/>
</dbReference>
<name>A0A7V2SW52_9BACT</name>
<gene>
    <name evidence="4" type="ORF">ENJ63_04190</name>
</gene>
<feature type="compositionally biased region" description="Polar residues" evidence="1">
    <location>
        <begin position="133"/>
        <end position="149"/>
    </location>
</feature>
<keyword evidence="2" id="KW-0472">Membrane</keyword>
<dbReference type="InterPro" id="IPR010982">
    <property type="entry name" value="Lambda_DNA-bd_dom_sf"/>
</dbReference>
<feature type="region of interest" description="Disordered" evidence="1">
    <location>
        <begin position="133"/>
        <end position="163"/>
    </location>
</feature>
<dbReference type="PANTHER" id="PTHR34475:SF1">
    <property type="entry name" value="CYTOSKELETON PROTEIN RODZ"/>
    <property type="match status" value="1"/>
</dbReference>
<evidence type="ECO:0000256" key="1">
    <source>
        <dbReference type="SAM" id="MobiDB-lite"/>
    </source>
</evidence>
<evidence type="ECO:0000259" key="3">
    <source>
        <dbReference type="PROSITE" id="PS50943"/>
    </source>
</evidence>
<dbReference type="SUPFAM" id="SSF47413">
    <property type="entry name" value="lambda repressor-like DNA-binding domains"/>
    <property type="match status" value="1"/>
</dbReference>
<dbReference type="GO" id="GO:0003677">
    <property type="term" value="F:DNA binding"/>
    <property type="evidence" value="ECO:0007669"/>
    <property type="project" value="InterPro"/>
</dbReference>
<evidence type="ECO:0000313" key="4">
    <source>
        <dbReference type="EMBL" id="HFC47062.1"/>
    </source>
</evidence>
<dbReference type="InterPro" id="IPR050400">
    <property type="entry name" value="Bact_Cytoskel_RodZ"/>
</dbReference>
<evidence type="ECO:0000256" key="2">
    <source>
        <dbReference type="SAM" id="Phobius"/>
    </source>
</evidence>
<reference evidence="4" key="1">
    <citation type="journal article" date="2020" name="mSystems">
        <title>Genome- and Community-Level Interaction Insights into Carbon Utilization and Element Cycling Functions of Hydrothermarchaeota in Hydrothermal Sediment.</title>
        <authorList>
            <person name="Zhou Z."/>
            <person name="Liu Y."/>
            <person name="Xu W."/>
            <person name="Pan J."/>
            <person name="Luo Z.H."/>
            <person name="Li M."/>
        </authorList>
    </citation>
    <scope>NUCLEOTIDE SEQUENCE [LARGE SCALE GENOMIC DNA]</scope>
    <source>
        <strain evidence="4">HyVt-503</strain>
    </source>
</reference>
<keyword evidence="2" id="KW-0812">Transmembrane</keyword>
<dbReference type="AlphaFoldDB" id="A0A7V2SW52"/>
<feature type="compositionally biased region" description="Basic and acidic residues" evidence="1">
    <location>
        <begin position="150"/>
        <end position="163"/>
    </location>
</feature>
<sequence length="163" mass="18413">MGAERLGEYLKRERELRGISLEEVSEGTKISKRLLVYMESGRWEELPGEVFAKGFLKSYAEFIGIAPEEILLRFEEEKSFEDSEGEPGLDSEEKKRHIKGILIAVLIVVALAILGYISYNAFWQKEPLPGQSKIETQTQPLASSNNSTEVSKDHPQDGESHKE</sequence>